<evidence type="ECO:0000313" key="2">
    <source>
        <dbReference type="EMBL" id="HIQ79337.1"/>
    </source>
</evidence>
<feature type="transmembrane region" description="Helical" evidence="1">
    <location>
        <begin position="58"/>
        <end position="78"/>
    </location>
</feature>
<accession>A0A9D0ZFU3</accession>
<keyword evidence="1" id="KW-0472">Membrane</keyword>
<comment type="caution">
    <text evidence="2">The sequence shown here is derived from an EMBL/GenBank/DDBJ whole genome shotgun (WGS) entry which is preliminary data.</text>
</comment>
<keyword evidence="1" id="KW-0812">Transmembrane</keyword>
<feature type="transmembrane region" description="Helical" evidence="1">
    <location>
        <begin position="35"/>
        <end position="52"/>
    </location>
</feature>
<dbReference type="Proteomes" id="UP000824262">
    <property type="component" value="Unassembled WGS sequence"/>
</dbReference>
<protein>
    <submittedName>
        <fullName evidence="2">YcxB family protein</fullName>
    </submittedName>
</protein>
<dbReference type="EMBL" id="DVGA01000097">
    <property type="protein sequence ID" value="HIQ79337.1"/>
    <property type="molecule type" value="Genomic_DNA"/>
</dbReference>
<keyword evidence="1" id="KW-1133">Transmembrane helix</keyword>
<sequence length="174" mass="19733">MKFTFETDYNQRALTAMARALRKTLRRKSSRTSRFFGLLIVALAAILTIPAMDGDFTLTVNIAVTWLAAIVILAVFLFEDSINAYIAKRRMLLGTDSAKSSFMDDCYTSETQVGLSEWKYDRIDAIAETKGYFVFLFDRSHAQLYDKERISGGSVDEFRSFIEEKTGLPVEYVG</sequence>
<dbReference type="AlphaFoldDB" id="A0A9D0ZFU3"/>
<organism evidence="2 3">
    <name type="scientific">Candidatus Scatomorpha intestinavium</name>
    <dbReference type="NCBI Taxonomy" id="2840922"/>
    <lineage>
        <taxon>Bacteria</taxon>
        <taxon>Bacillati</taxon>
        <taxon>Bacillota</taxon>
        <taxon>Clostridia</taxon>
        <taxon>Eubacteriales</taxon>
        <taxon>Candidatus Scatomorpha</taxon>
    </lineage>
</organism>
<reference evidence="2" key="1">
    <citation type="submission" date="2020-10" db="EMBL/GenBank/DDBJ databases">
        <authorList>
            <person name="Gilroy R."/>
        </authorList>
    </citation>
    <scope>NUCLEOTIDE SEQUENCE</scope>
    <source>
        <strain evidence="2">ChiBcolR7-354</strain>
    </source>
</reference>
<name>A0A9D0ZFU3_9FIRM</name>
<evidence type="ECO:0000313" key="3">
    <source>
        <dbReference type="Proteomes" id="UP000824262"/>
    </source>
</evidence>
<reference evidence="2" key="2">
    <citation type="journal article" date="2021" name="PeerJ">
        <title>Extensive microbial diversity within the chicken gut microbiome revealed by metagenomics and culture.</title>
        <authorList>
            <person name="Gilroy R."/>
            <person name="Ravi A."/>
            <person name="Getino M."/>
            <person name="Pursley I."/>
            <person name="Horton D.L."/>
            <person name="Alikhan N.F."/>
            <person name="Baker D."/>
            <person name="Gharbi K."/>
            <person name="Hall N."/>
            <person name="Watson M."/>
            <person name="Adriaenssens E.M."/>
            <person name="Foster-Nyarko E."/>
            <person name="Jarju S."/>
            <person name="Secka A."/>
            <person name="Antonio M."/>
            <person name="Oren A."/>
            <person name="Chaudhuri R.R."/>
            <person name="La Ragione R."/>
            <person name="Hildebrand F."/>
            <person name="Pallen M.J."/>
        </authorList>
    </citation>
    <scope>NUCLEOTIDE SEQUENCE</scope>
    <source>
        <strain evidence="2">ChiBcolR7-354</strain>
    </source>
</reference>
<evidence type="ECO:0000256" key="1">
    <source>
        <dbReference type="SAM" id="Phobius"/>
    </source>
</evidence>
<gene>
    <name evidence="2" type="ORF">IAB77_08785</name>
</gene>
<proteinExistence type="predicted"/>